<feature type="region of interest" description="Disordered" evidence="1">
    <location>
        <begin position="36"/>
        <end position="71"/>
    </location>
</feature>
<accession>A0AAW0AA08</accession>
<feature type="domain" description="AAA-ATPase-like" evidence="2">
    <location>
        <begin position="72"/>
        <end position="213"/>
    </location>
</feature>
<dbReference type="AlphaFoldDB" id="A0AAW0AA08"/>
<dbReference type="EMBL" id="JAWWNJ010000077">
    <property type="protein sequence ID" value="KAK7005936.1"/>
    <property type="molecule type" value="Genomic_DNA"/>
</dbReference>
<evidence type="ECO:0000259" key="2">
    <source>
        <dbReference type="Pfam" id="PF09820"/>
    </source>
</evidence>
<sequence>MATQSSLTSISDLDGFSPRVKLEYLNKVLGSTLTFFDESDSDTDSDREQKRAKTRPRPHSPPLPDDQFLDPRGGLYVDKTACITGLPDEFQYLVLRPPQFGKTSFLSTLYHFYDEPWRFGSLAVASASPTIVPHNQHLALLIRSGFGFVYYNGLDVISFLFKYAEELKIPNPFTYLRDERSLERKLVKVFERVKAHKYTLFVGVDDYDSPVRRGTLDPYFHRPGISKGLRTAREIENFLTRPFGNLSWKQLMFSARPPRSQWKTLLALQMNEAVGRATEDMTELRRLCGQHRFSSHSRTGEPVQPLLHPRLLDNPNSWVGRDCAADANETLVDPFELHATGGITWDDFRLAGALTYDGQSSDVLRVTNSPALSLIHSSIDDVLSARHNLALTFHNAWYRHCELDDHQLLLELAKPNLQGLLELIMRNRRCAVSVPAYFRPEEILKLKLTTLTLRGMWLGAHPNQDEPTGDELVALHEKLCACDDEEGLLDMPYRFWSPELLAMETRPVRSFFEDELTQ</sequence>
<gene>
    <name evidence="3" type="ORF">R3P38DRAFT_3040467</name>
</gene>
<dbReference type="InterPro" id="IPR018631">
    <property type="entry name" value="AAA-ATPase-like_dom"/>
</dbReference>
<reference evidence="3 4" key="1">
    <citation type="journal article" date="2024" name="J Genomics">
        <title>Draft genome sequencing and assembly of Favolaschia claudopus CIRM-BRFM 2984 isolated from oak limbs.</title>
        <authorList>
            <person name="Navarro D."/>
            <person name="Drula E."/>
            <person name="Chaduli D."/>
            <person name="Cazenave R."/>
            <person name="Ahrendt S."/>
            <person name="Wang J."/>
            <person name="Lipzen A."/>
            <person name="Daum C."/>
            <person name="Barry K."/>
            <person name="Grigoriev I.V."/>
            <person name="Favel A."/>
            <person name="Rosso M.N."/>
            <person name="Martin F."/>
        </authorList>
    </citation>
    <scope>NUCLEOTIDE SEQUENCE [LARGE SCALE GENOMIC DNA]</scope>
    <source>
        <strain evidence="3 4">CIRM-BRFM 2984</strain>
    </source>
</reference>
<dbReference type="Pfam" id="PF09820">
    <property type="entry name" value="AAA-ATPase_like"/>
    <property type="match status" value="1"/>
</dbReference>
<evidence type="ECO:0000256" key="1">
    <source>
        <dbReference type="SAM" id="MobiDB-lite"/>
    </source>
</evidence>
<comment type="caution">
    <text evidence="3">The sequence shown here is derived from an EMBL/GenBank/DDBJ whole genome shotgun (WGS) entry which is preliminary data.</text>
</comment>
<name>A0AAW0AA08_9AGAR</name>
<organism evidence="3 4">
    <name type="scientific">Favolaschia claudopus</name>
    <dbReference type="NCBI Taxonomy" id="2862362"/>
    <lineage>
        <taxon>Eukaryota</taxon>
        <taxon>Fungi</taxon>
        <taxon>Dikarya</taxon>
        <taxon>Basidiomycota</taxon>
        <taxon>Agaricomycotina</taxon>
        <taxon>Agaricomycetes</taxon>
        <taxon>Agaricomycetidae</taxon>
        <taxon>Agaricales</taxon>
        <taxon>Marasmiineae</taxon>
        <taxon>Mycenaceae</taxon>
        <taxon>Favolaschia</taxon>
    </lineage>
</organism>
<keyword evidence="4" id="KW-1185">Reference proteome</keyword>
<dbReference type="Proteomes" id="UP001362999">
    <property type="component" value="Unassembled WGS sequence"/>
</dbReference>
<evidence type="ECO:0000313" key="3">
    <source>
        <dbReference type="EMBL" id="KAK7005936.1"/>
    </source>
</evidence>
<protein>
    <recommendedName>
        <fullName evidence="2">AAA-ATPase-like domain-containing protein</fullName>
    </recommendedName>
</protein>
<evidence type="ECO:0000313" key="4">
    <source>
        <dbReference type="Proteomes" id="UP001362999"/>
    </source>
</evidence>
<proteinExistence type="predicted"/>
<feature type="non-terminal residue" evidence="3">
    <location>
        <position position="518"/>
    </location>
</feature>